<gene>
    <name evidence="1" type="ORF">FZC79_07545</name>
</gene>
<reference evidence="1 2" key="1">
    <citation type="submission" date="2019-08" db="EMBL/GenBank/DDBJ databases">
        <title>Bacillus genomes from the desert of Cuatro Cienegas, Coahuila.</title>
        <authorList>
            <person name="Olmedo-Alvarez G."/>
        </authorList>
    </citation>
    <scope>NUCLEOTIDE SEQUENCE [LARGE SCALE GENOMIC DNA]</scope>
    <source>
        <strain evidence="1 2">CH40_1T</strain>
    </source>
</reference>
<proteinExistence type="predicted"/>
<dbReference type="EMBL" id="VTEH01000004">
    <property type="protein sequence ID" value="TYR75998.1"/>
    <property type="molecule type" value="Genomic_DNA"/>
</dbReference>
<name>A0A5D4KFE2_9BACI</name>
<dbReference type="AlphaFoldDB" id="A0A5D4KFE2"/>
<accession>A0A5D4KFE2</accession>
<dbReference type="Proteomes" id="UP000323317">
    <property type="component" value="Unassembled WGS sequence"/>
</dbReference>
<dbReference type="RefSeq" id="WP_148946216.1">
    <property type="nucleotide sequence ID" value="NZ_VTEH01000004.1"/>
</dbReference>
<evidence type="ECO:0000313" key="2">
    <source>
        <dbReference type="Proteomes" id="UP000323317"/>
    </source>
</evidence>
<evidence type="ECO:0000313" key="1">
    <source>
        <dbReference type="EMBL" id="TYR75998.1"/>
    </source>
</evidence>
<organism evidence="1 2">
    <name type="scientific">Rossellomorea vietnamensis</name>
    <dbReference type="NCBI Taxonomy" id="218284"/>
    <lineage>
        <taxon>Bacteria</taxon>
        <taxon>Bacillati</taxon>
        <taxon>Bacillota</taxon>
        <taxon>Bacilli</taxon>
        <taxon>Bacillales</taxon>
        <taxon>Bacillaceae</taxon>
        <taxon>Rossellomorea</taxon>
    </lineage>
</organism>
<comment type="caution">
    <text evidence="1">The sequence shown here is derived from an EMBL/GenBank/DDBJ whole genome shotgun (WGS) entry which is preliminary data.</text>
</comment>
<protein>
    <submittedName>
        <fullName evidence="1">Uncharacterized protein</fullName>
    </submittedName>
</protein>
<sequence length="349" mass="41161">MNNYKVFIFTFLLLTIAVLGSFASFNYLIDPLWTFSHSHTYNNVQTVIDERQQKINSIHYSDFDYDTLLIGSSRTTYIDQHQFGNMDVYNFSASDLSFKEYPSFINYAKQERGKALDRIIIGIDFFKSSVDQSSEELSLEKYITVQNEPFYRFKNLLSQDVFDYAKKNFRLSKEDKIVELRNYNRENVAYAKELELEAKKKETKEKIEKFRKVFYGKTYEYNPEFKEVLQQLKKENPETEFIIFTTPISSELFTALVEEGRFDDYQYWLSETISVFGGVHNFMYPNSVTDKIENYFDGHHFYPSVGDLIAYKLSDSNSSKVPDDFGVYITDDNFVKHLDMVRDRTVSNN</sequence>